<dbReference type="EMBL" id="JABBGM010000014">
    <property type="protein sequence ID" value="NML95947.1"/>
    <property type="molecule type" value="Genomic_DNA"/>
</dbReference>
<dbReference type="Proteomes" id="UP000583556">
    <property type="component" value="Unassembled WGS sequence"/>
</dbReference>
<accession>A0A7Y0GCT8</accession>
<name>A0A7Y0GCT8_9SPHN</name>
<protein>
    <submittedName>
        <fullName evidence="1">Uncharacterized protein</fullName>
    </submittedName>
</protein>
<organism evidence="1 2">
    <name type="scientific">Novosphingobium olei</name>
    <dbReference type="NCBI Taxonomy" id="2728851"/>
    <lineage>
        <taxon>Bacteria</taxon>
        <taxon>Pseudomonadati</taxon>
        <taxon>Pseudomonadota</taxon>
        <taxon>Alphaproteobacteria</taxon>
        <taxon>Sphingomonadales</taxon>
        <taxon>Sphingomonadaceae</taxon>
        <taxon>Novosphingobium</taxon>
    </lineage>
</organism>
<comment type="caution">
    <text evidence="1">The sequence shown here is derived from an EMBL/GenBank/DDBJ whole genome shotgun (WGS) entry which is preliminary data.</text>
</comment>
<evidence type="ECO:0000313" key="1">
    <source>
        <dbReference type="EMBL" id="NML95947.1"/>
    </source>
</evidence>
<keyword evidence="2" id="KW-1185">Reference proteome</keyword>
<sequence>MDDTLIHFDKKNGYITQVEDWIRSGGIQAGPCPAFPTGRIIADTTEMTNAEGGTVHMAAILNETRDAVIAPAVFLSMVSPVLDIPMRVELPMRAVLKGNLPLPGTYTLYLHALGTSDSEDYVYYGITKRGWSIRFHEHTRAAVATASKRLFASKLNELIEARVAERTGVIDDRPKLRSLITAICATGLNKAEAFEVEEAMVEKYSLASKHPRGLNMIPGGAAGARRFRKAG</sequence>
<evidence type="ECO:0000313" key="2">
    <source>
        <dbReference type="Proteomes" id="UP000583556"/>
    </source>
</evidence>
<gene>
    <name evidence="1" type="ORF">HHL27_19930</name>
</gene>
<reference evidence="1 2" key="1">
    <citation type="submission" date="2020-04" db="EMBL/GenBank/DDBJ databases">
        <title>Novosphingobium sp. TW-4 isolated from soil.</title>
        <authorList>
            <person name="Dahal R.H."/>
            <person name="Chaudhary D.K."/>
        </authorList>
    </citation>
    <scope>NUCLEOTIDE SEQUENCE [LARGE SCALE GENOMIC DNA]</scope>
    <source>
        <strain evidence="1 2">TW-4</strain>
    </source>
</reference>
<dbReference type="AlphaFoldDB" id="A0A7Y0GCT8"/>
<proteinExistence type="predicted"/>
<dbReference type="RefSeq" id="WP_169495148.1">
    <property type="nucleotide sequence ID" value="NZ_JABBGM010000014.1"/>
</dbReference>